<dbReference type="Pfam" id="PF00202">
    <property type="entry name" value="Aminotran_3"/>
    <property type="match status" value="1"/>
</dbReference>
<dbReference type="CDD" id="cd00610">
    <property type="entry name" value="OAT_like"/>
    <property type="match status" value="1"/>
</dbReference>
<accession>A0A2G1QIY9</accession>
<dbReference type="InterPro" id="IPR005814">
    <property type="entry name" value="Aminotrans_3"/>
</dbReference>
<dbReference type="GO" id="GO:0008483">
    <property type="term" value="F:transaminase activity"/>
    <property type="evidence" value="ECO:0007669"/>
    <property type="project" value="UniProtKB-KW"/>
</dbReference>
<dbReference type="AlphaFoldDB" id="A0A2G1QIY9"/>
<keyword evidence="5" id="KW-0032">Aminotransferase</keyword>
<dbReference type="GO" id="GO:0030170">
    <property type="term" value="F:pyridoxal phosphate binding"/>
    <property type="evidence" value="ECO:0007669"/>
    <property type="project" value="InterPro"/>
</dbReference>
<dbReference type="OrthoDB" id="9801834at2"/>
<sequence>MASIAEILARRARLLGPNVSTFYDEPVHLVRGEGVWVWDADGRKYLDCYNNVPHVGHCHPHVVEAICRQAATLNTHTRYLHEGILDYVERLTATFEDDLSTAIMVCTGSEANDIALRMAEAVTGKRGVIATDHTYHGNTTAVSQLSRTNIPATGDGSHVRHVPAPDSYRPLGGEGGEAHARAFAVAVRAEIDDLEASGHGFAGIILCPAFLNEGFPALEPGWLEPALAEVRAAGGIFIADEVQPGFGRNGERFWGHQRIGAVPDVVTMGKPMGNGHPVAAVVTRPDIMAAFRKSFRYFNTFGGNPVSAAAASAVLDVIEAEGLQANARVVGAHAKAGLEKLAGKYDWIGDVRGYGLFFGAEIVTDRATKAPAADYVARVANEMRRRGVLLNRLGIHYNTLKIRPPMPFSIANADHLLGLLDEVLGELGAPDA</sequence>
<reference evidence="5 6" key="1">
    <citation type="submission" date="2017-10" db="EMBL/GenBank/DDBJ databases">
        <title>Sedimentibacterium mangrovi gen. nov., sp. nov., a novel member of family Phyllobacteriacea isolated from mangrove sediment.</title>
        <authorList>
            <person name="Liao H."/>
            <person name="Tian Y."/>
        </authorList>
    </citation>
    <scope>NUCLEOTIDE SEQUENCE [LARGE SCALE GENOMIC DNA]</scope>
    <source>
        <strain evidence="5 6">X9-2-2</strain>
    </source>
</reference>
<dbReference type="PIRSF" id="PIRSF000521">
    <property type="entry name" value="Transaminase_4ab_Lys_Orn"/>
    <property type="match status" value="1"/>
</dbReference>
<evidence type="ECO:0000313" key="5">
    <source>
        <dbReference type="EMBL" id="PHP65414.1"/>
    </source>
</evidence>
<comment type="caution">
    <text evidence="5">The sequence shown here is derived from an EMBL/GenBank/DDBJ whole genome shotgun (WGS) entry which is preliminary data.</text>
</comment>
<keyword evidence="3 4" id="KW-0663">Pyridoxal phosphate</keyword>
<dbReference type="Gene3D" id="3.40.640.10">
    <property type="entry name" value="Type I PLP-dependent aspartate aminotransferase-like (Major domain)"/>
    <property type="match status" value="1"/>
</dbReference>
<dbReference type="EMBL" id="PDVP01000015">
    <property type="protein sequence ID" value="PHP65414.1"/>
    <property type="molecule type" value="Genomic_DNA"/>
</dbReference>
<dbReference type="PANTHER" id="PTHR45688">
    <property type="match status" value="1"/>
</dbReference>
<proteinExistence type="inferred from homology"/>
<dbReference type="InterPro" id="IPR015422">
    <property type="entry name" value="PyrdxlP-dep_Trfase_small"/>
</dbReference>
<protein>
    <submittedName>
        <fullName evidence="5">Aspartate aminotransferase family protein</fullName>
    </submittedName>
</protein>
<evidence type="ECO:0000256" key="1">
    <source>
        <dbReference type="ARBA" id="ARBA00001933"/>
    </source>
</evidence>
<evidence type="ECO:0000256" key="2">
    <source>
        <dbReference type="ARBA" id="ARBA00008954"/>
    </source>
</evidence>
<keyword evidence="6" id="KW-1185">Reference proteome</keyword>
<gene>
    <name evidence="5" type="ORF">CSC94_18815</name>
</gene>
<evidence type="ECO:0000256" key="4">
    <source>
        <dbReference type="RuleBase" id="RU003560"/>
    </source>
</evidence>
<dbReference type="SUPFAM" id="SSF53383">
    <property type="entry name" value="PLP-dependent transferases"/>
    <property type="match status" value="1"/>
</dbReference>
<dbReference type="InterPro" id="IPR049704">
    <property type="entry name" value="Aminotrans_3_PPA_site"/>
</dbReference>
<dbReference type="InterPro" id="IPR015421">
    <property type="entry name" value="PyrdxlP-dep_Trfase_major"/>
</dbReference>
<keyword evidence="5" id="KW-0808">Transferase</keyword>
<organism evidence="5 6">
    <name type="scientific">Zhengella mangrovi</name>
    <dbReference type="NCBI Taxonomy" id="1982044"/>
    <lineage>
        <taxon>Bacteria</taxon>
        <taxon>Pseudomonadati</taxon>
        <taxon>Pseudomonadota</taxon>
        <taxon>Alphaproteobacteria</taxon>
        <taxon>Hyphomicrobiales</taxon>
        <taxon>Notoacmeibacteraceae</taxon>
        <taxon>Zhengella</taxon>
    </lineage>
</organism>
<dbReference type="InterPro" id="IPR015424">
    <property type="entry name" value="PyrdxlP-dep_Trfase"/>
</dbReference>
<name>A0A2G1QIY9_9HYPH</name>
<evidence type="ECO:0000256" key="3">
    <source>
        <dbReference type="ARBA" id="ARBA00022898"/>
    </source>
</evidence>
<comment type="cofactor">
    <cofactor evidence="1">
        <name>pyridoxal 5'-phosphate</name>
        <dbReference type="ChEBI" id="CHEBI:597326"/>
    </cofactor>
</comment>
<evidence type="ECO:0000313" key="6">
    <source>
        <dbReference type="Proteomes" id="UP000221168"/>
    </source>
</evidence>
<dbReference type="RefSeq" id="WP_099307928.1">
    <property type="nucleotide sequence ID" value="NZ_PDVP01000015.1"/>
</dbReference>
<dbReference type="PROSITE" id="PS00600">
    <property type="entry name" value="AA_TRANSFER_CLASS_3"/>
    <property type="match status" value="1"/>
</dbReference>
<dbReference type="Gene3D" id="3.90.1150.10">
    <property type="entry name" value="Aspartate Aminotransferase, domain 1"/>
    <property type="match status" value="1"/>
</dbReference>
<comment type="similarity">
    <text evidence="2 4">Belongs to the class-III pyridoxal-phosphate-dependent aminotransferase family.</text>
</comment>
<dbReference type="PANTHER" id="PTHR45688:SF13">
    <property type="entry name" value="ALANINE--GLYOXYLATE AMINOTRANSFERASE 2-LIKE"/>
    <property type="match status" value="1"/>
</dbReference>
<dbReference type="Proteomes" id="UP000221168">
    <property type="component" value="Unassembled WGS sequence"/>
</dbReference>